<name>A0A5P2DAW5_STRVZ</name>
<accession>A0A5P2DAW5</accession>
<feature type="domain" description="Superoxide dismutase copper/zinc binding" evidence="4">
    <location>
        <begin position="63"/>
        <end position="186"/>
    </location>
</feature>
<feature type="region of interest" description="Disordered" evidence="2">
    <location>
        <begin position="98"/>
        <end position="119"/>
    </location>
</feature>
<dbReference type="AlphaFoldDB" id="A0A5P2DAW5"/>
<dbReference type="GO" id="GO:0006801">
    <property type="term" value="P:superoxide metabolic process"/>
    <property type="evidence" value="ECO:0007669"/>
    <property type="project" value="InterPro"/>
</dbReference>
<protein>
    <submittedName>
        <fullName evidence="5">Superoxide dismutase</fullName>
    </submittedName>
</protein>
<organism evidence="5 6">
    <name type="scientific">Streptomyces venezuelae</name>
    <dbReference type="NCBI Taxonomy" id="54571"/>
    <lineage>
        <taxon>Bacteria</taxon>
        <taxon>Bacillati</taxon>
        <taxon>Actinomycetota</taxon>
        <taxon>Actinomycetes</taxon>
        <taxon>Kitasatosporales</taxon>
        <taxon>Streptomycetaceae</taxon>
        <taxon>Streptomyces</taxon>
    </lineage>
</organism>
<dbReference type="Pfam" id="PF00080">
    <property type="entry name" value="Sod_Cu"/>
    <property type="match status" value="1"/>
</dbReference>
<dbReference type="GO" id="GO:0046872">
    <property type="term" value="F:metal ion binding"/>
    <property type="evidence" value="ECO:0007669"/>
    <property type="project" value="InterPro"/>
</dbReference>
<proteinExistence type="inferred from homology"/>
<evidence type="ECO:0000259" key="4">
    <source>
        <dbReference type="Pfam" id="PF00080"/>
    </source>
</evidence>
<comment type="similarity">
    <text evidence="1">Belongs to the Cu-Zn superoxide dismutase family.</text>
</comment>
<evidence type="ECO:0000256" key="3">
    <source>
        <dbReference type="SAM" id="SignalP"/>
    </source>
</evidence>
<feature type="chain" id="PRO_5039341524" evidence="3">
    <location>
        <begin position="24"/>
        <end position="191"/>
    </location>
</feature>
<dbReference type="RefSeq" id="WP_150210158.1">
    <property type="nucleotide sequence ID" value="NZ_CP029190.1"/>
</dbReference>
<dbReference type="Proteomes" id="UP000325211">
    <property type="component" value="Chromosome"/>
</dbReference>
<evidence type="ECO:0000313" key="5">
    <source>
        <dbReference type="EMBL" id="QES50411.1"/>
    </source>
</evidence>
<dbReference type="InterPro" id="IPR036423">
    <property type="entry name" value="SOD-like_Cu/Zn_dom_sf"/>
</dbReference>
<feature type="signal peptide" evidence="3">
    <location>
        <begin position="1"/>
        <end position="23"/>
    </location>
</feature>
<reference evidence="5 6" key="1">
    <citation type="submission" date="2018-05" db="EMBL/GenBank/DDBJ databases">
        <title>Streptomyces venezuelae.</title>
        <authorList>
            <person name="Kim W."/>
            <person name="Lee N."/>
            <person name="Cho B.-K."/>
        </authorList>
    </citation>
    <scope>NUCLEOTIDE SEQUENCE [LARGE SCALE GENOMIC DNA]</scope>
    <source>
        <strain evidence="5 6">ATCC 21782</strain>
    </source>
</reference>
<evidence type="ECO:0000256" key="1">
    <source>
        <dbReference type="ARBA" id="ARBA00010457"/>
    </source>
</evidence>
<evidence type="ECO:0000313" key="6">
    <source>
        <dbReference type="Proteomes" id="UP000325211"/>
    </source>
</evidence>
<dbReference type="InterPro" id="IPR001424">
    <property type="entry name" value="SOD_Cu_Zn_dom"/>
</dbReference>
<keyword evidence="3" id="KW-0732">Signal</keyword>
<sequence>MRRILTSGGLAAALLAGPAAPLAVGSAAGSAAGGGSDRVDTGRQPLVSYHATFVPPGAATARVRAQYGADGGTVVRLRVWGLAPNRAYGAHAHKSSCGATDPTAAGGHFQHEQDPVQPSTDPAYANAHNEIWLDFTTDEHGNATARAVVDWRFPDDRRAGSVIIHDHHTKTGPTGQAGTAGARHGCLTVPF</sequence>
<evidence type="ECO:0000256" key="2">
    <source>
        <dbReference type="SAM" id="MobiDB-lite"/>
    </source>
</evidence>
<dbReference type="EMBL" id="CP029190">
    <property type="protein sequence ID" value="QES50411.1"/>
    <property type="molecule type" value="Genomic_DNA"/>
</dbReference>
<gene>
    <name evidence="5" type="ORF">DEJ50_23900</name>
</gene>
<dbReference type="OrthoDB" id="3297424at2"/>
<dbReference type="Gene3D" id="2.60.40.200">
    <property type="entry name" value="Superoxide dismutase, copper/zinc binding domain"/>
    <property type="match status" value="1"/>
</dbReference>
<dbReference type="SUPFAM" id="SSF49329">
    <property type="entry name" value="Cu,Zn superoxide dismutase-like"/>
    <property type="match status" value="1"/>
</dbReference>